<proteinExistence type="predicted"/>
<evidence type="ECO:0008006" key="2">
    <source>
        <dbReference type="Google" id="ProtNLM"/>
    </source>
</evidence>
<sequence length="74" mass="8170">MSDEVDVANEVAERNLNMALQAAKGVKRERSDDCIECGIKIPYARQHVTGGTCICAPCLHIQEQRAKQIRGSGW</sequence>
<reference evidence="1" key="1">
    <citation type="journal article" date="2015" name="Nature">
        <title>Complex archaea that bridge the gap between prokaryotes and eukaryotes.</title>
        <authorList>
            <person name="Spang A."/>
            <person name="Saw J.H."/>
            <person name="Jorgensen S.L."/>
            <person name="Zaremba-Niedzwiedzka K."/>
            <person name="Martijn J."/>
            <person name="Lind A.E."/>
            <person name="van Eijk R."/>
            <person name="Schleper C."/>
            <person name="Guy L."/>
            <person name="Ettema T.J."/>
        </authorList>
    </citation>
    <scope>NUCLEOTIDE SEQUENCE</scope>
</reference>
<protein>
    <recommendedName>
        <fullName evidence="2">DksA C4-type domain-containing protein</fullName>
    </recommendedName>
</protein>
<dbReference type="EMBL" id="LAZR01007552">
    <property type="protein sequence ID" value="KKM84539.1"/>
    <property type="molecule type" value="Genomic_DNA"/>
</dbReference>
<accession>A0A0F9KQR3</accession>
<name>A0A0F9KQR3_9ZZZZ</name>
<dbReference type="SUPFAM" id="SSF57863">
    <property type="entry name" value="ArfGap/RecO-like zinc finger"/>
    <property type="match status" value="1"/>
</dbReference>
<comment type="caution">
    <text evidence="1">The sequence shown here is derived from an EMBL/GenBank/DDBJ whole genome shotgun (WGS) entry which is preliminary data.</text>
</comment>
<evidence type="ECO:0000313" key="1">
    <source>
        <dbReference type="EMBL" id="KKM84539.1"/>
    </source>
</evidence>
<gene>
    <name evidence="1" type="ORF">LCGC14_1298200</name>
</gene>
<dbReference type="AlphaFoldDB" id="A0A0F9KQR3"/>
<organism evidence="1">
    <name type="scientific">marine sediment metagenome</name>
    <dbReference type="NCBI Taxonomy" id="412755"/>
    <lineage>
        <taxon>unclassified sequences</taxon>
        <taxon>metagenomes</taxon>
        <taxon>ecological metagenomes</taxon>
    </lineage>
</organism>
<dbReference type="InterPro" id="IPR037278">
    <property type="entry name" value="ARFGAP/RecO"/>
</dbReference>